<protein>
    <submittedName>
        <fullName evidence="10">ArnT family glycosyltransferase</fullName>
        <ecNumber evidence="10">2.4.-.-</ecNumber>
    </submittedName>
</protein>
<sequence>MSDAAGTVRNGRFGLSLAGLAERHARLVLVLLFFACVLPGFFTLPVIDRDEARFAQASRQMVASGDYVAPRLGDEYRFKKPIGIYWLQTAAVKLTGLAPDAPIWAYRLPSLFTALVAVLVTHAIGLRLFNPPAALFGAALLAASLILGAEARLAKTDATLLAFAVIGQMALARLYTARPGERIPLRWALLFWGAMGGGILIKGPIVPMLAGFTVLGLVVWERRGAWLKPLKPLIGVPFMLLIVLPWLVAIWLNTGMAFFHEAVGNDLLGKVATGQESHGAPPGAHFLAFFVIFWPGAALAAIAAPWVWSSRSVPAVRFCLCWIVPFWIAFELFATKLPHYTLPAYPAIALLAGAALASGRLTPPAGWARLLALGAAVGGLVAGIGLVILLHRLSGLLPAEALVLAALACVVGCLAAYRALRANLEATYPLLILQAVVLYGLGFGVAAPRVEALWVSPQIARSIAAHGLCQKPEIMVSGFTEASTLFVLGTETRYGSGGEAADFLAAPGCRVAAVTDRQRPAFEAREAELGRRAMRLDTVSGFNLGNGRWMTLQILAAPVAAEAKGS</sequence>
<dbReference type="PANTHER" id="PTHR33908">
    <property type="entry name" value="MANNOSYLTRANSFERASE YKCB-RELATED"/>
    <property type="match status" value="1"/>
</dbReference>
<evidence type="ECO:0000256" key="2">
    <source>
        <dbReference type="ARBA" id="ARBA00022475"/>
    </source>
</evidence>
<feature type="transmembrane region" description="Helical" evidence="8">
    <location>
        <begin position="370"/>
        <end position="390"/>
    </location>
</feature>
<feature type="domain" description="Glycosyltransferase RgtA/B/C/D-like" evidence="9">
    <location>
        <begin position="79"/>
        <end position="248"/>
    </location>
</feature>
<keyword evidence="11" id="KW-1185">Reference proteome</keyword>
<feature type="transmembrane region" description="Helical" evidence="8">
    <location>
        <begin position="104"/>
        <end position="126"/>
    </location>
</feature>
<evidence type="ECO:0000256" key="8">
    <source>
        <dbReference type="SAM" id="Phobius"/>
    </source>
</evidence>
<keyword evidence="4 10" id="KW-0808">Transferase</keyword>
<dbReference type="Pfam" id="PF13231">
    <property type="entry name" value="PMT_2"/>
    <property type="match status" value="1"/>
</dbReference>
<keyword evidence="2" id="KW-1003">Cell membrane</keyword>
<feature type="transmembrane region" description="Helical" evidence="8">
    <location>
        <begin position="428"/>
        <end position="447"/>
    </location>
</feature>
<dbReference type="EMBL" id="JBHUHD010000001">
    <property type="protein sequence ID" value="MFD2138853.1"/>
    <property type="molecule type" value="Genomic_DNA"/>
</dbReference>
<keyword evidence="6 8" id="KW-1133">Transmembrane helix</keyword>
<gene>
    <name evidence="10" type="ORF">ACFSNC_00425</name>
</gene>
<feature type="transmembrane region" description="Helical" evidence="8">
    <location>
        <begin position="132"/>
        <end position="151"/>
    </location>
</feature>
<proteinExistence type="predicted"/>
<evidence type="ECO:0000256" key="4">
    <source>
        <dbReference type="ARBA" id="ARBA00022679"/>
    </source>
</evidence>
<feature type="transmembrane region" description="Helical" evidence="8">
    <location>
        <begin position="286"/>
        <end position="308"/>
    </location>
</feature>
<comment type="caution">
    <text evidence="10">The sequence shown here is derived from an EMBL/GenBank/DDBJ whole genome shotgun (WGS) entry which is preliminary data.</text>
</comment>
<evidence type="ECO:0000256" key="5">
    <source>
        <dbReference type="ARBA" id="ARBA00022692"/>
    </source>
</evidence>
<reference evidence="11" key="1">
    <citation type="journal article" date="2019" name="Int. J. Syst. Evol. Microbiol.">
        <title>The Global Catalogue of Microorganisms (GCM) 10K type strain sequencing project: providing services to taxonomists for standard genome sequencing and annotation.</title>
        <authorList>
            <consortium name="The Broad Institute Genomics Platform"/>
            <consortium name="The Broad Institute Genome Sequencing Center for Infectious Disease"/>
            <person name="Wu L."/>
            <person name="Ma J."/>
        </authorList>
    </citation>
    <scope>NUCLEOTIDE SEQUENCE [LARGE SCALE GENOMIC DNA]</scope>
    <source>
        <strain evidence="11">CCM 7435</strain>
    </source>
</reference>
<dbReference type="GO" id="GO:0016757">
    <property type="term" value="F:glycosyltransferase activity"/>
    <property type="evidence" value="ECO:0007669"/>
    <property type="project" value="UniProtKB-KW"/>
</dbReference>
<dbReference type="InterPro" id="IPR050297">
    <property type="entry name" value="LipidA_mod_glycosyltrf_83"/>
</dbReference>
<dbReference type="EC" id="2.4.-.-" evidence="10"/>
<keyword evidence="3 10" id="KW-0328">Glycosyltransferase</keyword>
<evidence type="ECO:0000259" key="9">
    <source>
        <dbReference type="Pfam" id="PF13231"/>
    </source>
</evidence>
<feature type="transmembrane region" description="Helical" evidence="8">
    <location>
        <begin position="187"/>
        <end position="220"/>
    </location>
</feature>
<accession>A0ABW4YRT1</accession>
<feature type="transmembrane region" description="Helical" evidence="8">
    <location>
        <begin position="396"/>
        <end position="416"/>
    </location>
</feature>
<feature type="transmembrane region" description="Helical" evidence="8">
    <location>
        <begin position="315"/>
        <end position="334"/>
    </location>
</feature>
<evidence type="ECO:0000256" key="6">
    <source>
        <dbReference type="ARBA" id="ARBA00022989"/>
    </source>
</evidence>
<feature type="transmembrane region" description="Helical" evidence="8">
    <location>
        <begin position="232"/>
        <end position="252"/>
    </location>
</feature>
<keyword evidence="5 8" id="KW-0812">Transmembrane</keyword>
<comment type="subcellular location">
    <subcellularLocation>
        <location evidence="1">Cell membrane</location>
        <topology evidence="1">Multi-pass membrane protein</topology>
    </subcellularLocation>
</comment>
<dbReference type="PANTHER" id="PTHR33908:SF3">
    <property type="entry name" value="UNDECAPRENYL PHOSPHATE-ALPHA-4-AMINO-4-DEOXY-L-ARABINOSE ARABINOSYL TRANSFERASE"/>
    <property type="match status" value="1"/>
</dbReference>
<dbReference type="InterPro" id="IPR038731">
    <property type="entry name" value="RgtA/B/C-like"/>
</dbReference>
<evidence type="ECO:0000256" key="7">
    <source>
        <dbReference type="ARBA" id="ARBA00023136"/>
    </source>
</evidence>
<dbReference type="Proteomes" id="UP001597299">
    <property type="component" value="Unassembled WGS sequence"/>
</dbReference>
<feature type="transmembrane region" description="Helical" evidence="8">
    <location>
        <begin position="27"/>
        <end position="47"/>
    </location>
</feature>
<evidence type="ECO:0000313" key="11">
    <source>
        <dbReference type="Proteomes" id="UP001597299"/>
    </source>
</evidence>
<keyword evidence="7 8" id="KW-0472">Membrane</keyword>
<feature type="transmembrane region" description="Helical" evidence="8">
    <location>
        <begin position="340"/>
        <end position="358"/>
    </location>
</feature>
<evidence type="ECO:0000313" key="10">
    <source>
        <dbReference type="EMBL" id="MFD2138853.1"/>
    </source>
</evidence>
<name>A0ABW4YRT1_9HYPH</name>
<evidence type="ECO:0000256" key="3">
    <source>
        <dbReference type="ARBA" id="ARBA00022676"/>
    </source>
</evidence>
<feature type="transmembrane region" description="Helical" evidence="8">
    <location>
        <begin position="158"/>
        <end position="175"/>
    </location>
</feature>
<evidence type="ECO:0000256" key="1">
    <source>
        <dbReference type="ARBA" id="ARBA00004651"/>
    </source>
</evidence>
<dbReference type="RefSeq" id="WP_213355405.1">
    <property type="nucleotide sequence ID" value="NZ_JAHBGB010000044.1"/>
</dbReference>
<organism evidence="10 11">
    <name type="scientific">Ancylobacter oerskovii</name>
    <dbReference type="NCBI Taxonomy" id="459519"/>
    <lineage>
        <taxon>Bacteria</taxon>
        <taxon>Pseudomonadati</taxon>
        <taxon>Pseudomonadota</taxon>
        <taxon>Alphaproteobacteria</taxon>
        <taxon>Hyphomicrobiales</taxon>
        <taxon>Xanthobacteraceae</taxon>
        <taxon>Ancylobacter</taxon>
    </lineage>
</organism>